<dbReference type="KEGG" id="pds:CAY62_13750"/>
<reference evidence="1 3" key="1">
    <citation type="submission" date="2019-09" db="EMBL/GenBank/DDBJ databases">
        <title>Photobacterium damselae subsp. damselae CDC-2227-81, a human clinical isolate.</title>
        <authorList>
            <person name="Osorio C.R."/>
        </authorList>
    </citation>
    <scope>NUCLEOTIDE SEQUENCE [LARGE SCALE GENOMIC DNA]</scope>
    <source>
        <strain evidence="1 3">CDC-2227-81</strain>
    </source>
</reference>
<dbReference type="EMBL" id="JABXOR010001041">
    <property type="protein sequence ID" value="NVP01798.1"/>
    <property type="molecule type" value="Genomic_DNA"/>
</dbReference>
<dbReference type="Proteomes" id="UP000480943">
    <property type="component" value="Unassembled WGS sequence"/>
</dbReference>
<dbReference type="InterPro" id="IPR019620">
    <property type="entry name" value="Metal-bd_prot_put"/>
</dbReference>
<sequence>MTESVHGHEVLHKLLDENKHYTPASLTAEIEAEYGADVRFHTCSQQDLTLQQLLDFLLAKGKIMLVGEELTANPARMCHH</sequence>
<dbReference type="Proteomes" id="UP000533429">
    <property type="component" value="Unassembled WGS sequence"/>
</dbReference>
<evidence type="ECO:0000313" key="3">
    <source>
        <dbReference type="Proteomes" id="UP000480943"/>
    </source>
</evidence>
<dbReference type="AlphaFoldDB" id="A0A1X9U4R0"/>
<dbReference type="EMBL" id="VZUQ01000059">
    <property type="protein sequence ID" value="KAB1180710.1"/>
    <property type="molecule type" value="Genomic_DNA"/>
</dbReference>
<dbReference type="Pfam" id="PF10678">
    <property type="entry name" value="DUF2492"/>
    <property type="match status" value="1"/>
</dbReference>
<dbReference type="RefSeq" id="WP_036764666.1">
    <property type="nucleotide sequence ID" value="NZ_AP026780.1"/>
</dbReference>
<dbReference type="NCBIfam" id="TIGR03853">
    <property type="entry name" value="matur_matur"/>
    <property type="match status" value="1"/>
</dbReference>
<accession>A0A1X9U4R0</accession>
<organism evidence="2 4">
    <name type="scientific">Photobacterium damselae subsp. damselae</name>
    <name type="common">Listonella damsela</name>
    <dbReference type="NCBI Taxonomy" id="85581"/>
    <lineage>
        <taxon>Bacteria</taxon>
        <taxon>Pseudomonadati</taxon>
        <taxon>Pseudomonadota</taxon>
        <taxon>Gammaproteobacteria</taxon>
        <taxon>Vibrionales</taxon>
        <taxon>Vibrionaceae</taxon>
        <taxon>Photobacterium</taxon>
    </lineage>
</organism>
<gene>
    <name evidence="1" type="ORF">F6450_10190</name>
    <name evidence="2" type="ORF">HWA77_16410</name>
</gene>
<comment type="caution">
    <text evidence="2">The sequence shown here is derived from an EMBL/GenBank/DDBJ whole genome shotgun (WGS) entry which is preliminary data.</text>
</comment>
<evidence type="ECO:0000313" key="1">
    <source>
        <dbReference type="EMBL" id="KAB1180710.1"/>
    </source>
</evidence>
<evidence type="ECO:0000313" key="4">
    <source>
        <dbReference type="Proteomes" id="UP000533429"/>
    </source>
</evidence>
<evidence type="ECO:0000313" key="2">
    <source>
        <dbReference type="EMBL" id="NVP01798.1"/>
    </source>
</evidence>
<proteinExistence type="predicted"/>
<reference evidence="2 4" key="2">
    <citation type="submission" date="2020-06" db="EMBL/GenBank/DDBJ databases">
        <title>Photobacterium damselae subsp. damselae comparative genomics.</title>
        <authorList>
            <person name="Osorio C.R."/>
        </authorList>
    </citation>
    <scope>NUCLEOTIDE SEQUENCE [LARGE SCALE GENOMIC DNA]</scope>
    <source>
        <strain evidence="2 4">TW250/03</strain>
    </source>
</reference>
<name>A0A1X9U4R0_PHODD</name>
<protein>
    <submittedName>
        <fullName evidence="1">DUF2492 family protein</fullName>
    </submittedName>
    <submittedName>
        <fullName evidence="2">YecH family protein</fullName>
    </submittedName>
</protein>